<dbReference type="Proteomes" id="UP000573327">
    <property type="component" value="Unassembled WGS sequence"/>
</dbReference>
<keyword evidence="3" id="KW-1185">Reference proteome</keyword>
<comment type="caution">
    <text evidence="2">The sequence shown here is derived from an EMBL/GenBank/DDBJ whole genome shotgun (WGS) entry which is preliminary data.</text>
</comment>
<organism evidence="2 3">
    <name type="scientific">Kitasatospora gansuensis</name>
    <dbReference type="NCBI Taxonomy" id="258050"/>
    <lineage>
        <taxon>Bacteria</taxon>
        <taxon>Bacillati</taxon>
        <taxon>Actinomycetota</taxon>
        <taxon>Actinomycetes</taxon>
        <taxon>Kitasatosporales</taxon>
        <taxon>Streptomycetaceae</taxon>
        <taxon>Kitasatospora</taxon>
    </lineage>
</organism>
<dbReference type="RefSeq" id="WP_184913024.1">
    <property type="nucleotide sequence ID" value="NZ_JACHJR010000001.1"/>
</dbReference>
<evidence type="ECO:0000313" key="3">
    <source>
        <dbReference type="Proteomes" id="UP000573327"/>
    </source>
</evidence>
<feature type="signal peptide" evidence="1">
    <location>
        <begin position="1"/>
        <end position="24"/>
    </location>
</feature>
<sequence>MNRMITGAVLALAALTAATGPGHAASNNTIGDVAQAPGGWSLTTSAVCSPEVAAVPLVGDVVADHSTTCAEARPTS</sequence>
<evidence type="ECO:0000313" key="2">
    <source>
        <dbReference type="EMBL" id="MBB4946165.1"/>
    </source>
</evidence>
<accession>A0A7W7S945</accession>
<dbReference type="EMBL" id="JACHJR010000001">
    <property type="protein sequence ID" value="MBB4946165.1"/>
    <property type="molecule type" value="Genomic_DNA"/>
</dbReference>
<keyword evidence="1" id="KW-0732">Signal</keyword>
<feature type="chain" id="PRO_5030525554" description="Secreted protein" evidence="1">
    <location>
        <begin position="25"/>
        <end position="76"/>
    </location>
</feature>
<gene>
    <name evidence="2" type="ORF">F4556_001700</name>
</gene>
<protein>
    <recommendedName>
        <fullName evidence="4">Secreted protein</fullName>
    </recommendedName>
</protein>
<reference evidence="2 3" key="1">
    <citation type="submission" date="2020-08" db="EMBL/GenBank/DDBJ databases">
        <title>Sequencing the genomes of 1000 actinobacteria strains.</title>
        <authorList>
            <person name="Klenk H.-P."/>
        </authorList>
    </citation>
    <scope>NUCLEOTIDE SEQUENCE [LARGE SCALE GENOMIC DNA]</scope>
    <source>
        <strain evidence="2 3">DSM 44786</strain>
    </source>
</reference>
<name>A0A7W7S945_9ACTN</name>
<proteinExistence type="predicted"/>
<evidence type="ECO:0000256" key="1">
    <source>
        <dbReference type="SAM" id="SignalP"/>
    </source>
</evidence>
<evidence type="ECO:0008006" key="4">
    <source>
        <dbReference type="Google" id="ProtNLM"/>
    </source>
</evidence>
<dbReference type="AlphaFoldDB" id="A0A7W7S945"/>